<gene>
    <name evidence="14" type="ORF">LRP49_14990</name>
</gene>
<evidence type="ECO:0000256" key="5">
    <source>
        <dbReference type="ARBA" id="ARBA00022695"/>
    </source>
</evidence>
<evidence type="ECO:0000256" key="1">
    <source>
        <dbReference type="ARBA" id="ARBA00004823"/>
    </source>
</evidence>
<proteinExistence type="inferred from homology"/>
<evidence type="ECO:0000256" key="8">
    <source>
        <dbReference type="ARBA" id="ARBA00047343"/>
    </source>
</evidence>
<evidence type="ECO:0000259" key="13">
    <source>
        <dbReference type="Pfam" id="PF22640"/>
    </source>
</evidence>
<evidence type="ECO:0000256" key="6">
    <source>
        <dbReference type="ARBA" id="ARBA00022741"/>
    </source>
</evidence>
<keyword evidence="10" id="KW-0175">Coiled coil</keyword>
<dbReference type="PANTHER" id="PTHR46390">
    <property type="entry name" value="MANNOSE-1-PHOSPHATE GUANYLYLTRANSFERASE"/>
    <property type="match status" value="1"/>
</dbReference>
<dbReference type="InterPro" id="IPR054566">
    <property type="entry name" value="ManC/GMP-like_b-helix"/>
</dbReference>
<dbReference type="Gene3D" id="3.90.550.10">
    <property type="entry name" value="Spore Coat Polysaccharide Biosynthesis Protein SpsA, Chain A"/>
    <property type="match status" value="1"/>
</dbReference>
<dbReference type="PANTHER" id="PTHR46390:SF1">
    <property type="entry name" value="MANNOSE-1-PHOSPHATE GUANYLYLTRANSFERASE"/>
    <property type="match status" value="1"/>
</dbReference>
<reference evidence="14" key="1">
    <citation type="submission" date="2021-12" db="EMBL/GenBank/DDBJ databases">
        <title>Enterovibrio ZSDZ35 sp. nov. and Enterovibrio ZSDZ42 sp. nov., isolated from coastal seawater in Qingdao.</title>
        <authorList>
            <person name="Zhang P."/>
        </authorList>
    </citation>
    <scope>NUCLEOTIDE SEQUENCE</scope>
    <source>
        <strain evidence="14">ZSDZ35</strain>
    </source>
</reference>
<comment type="catalytic activity">
    <reaction evidence="8">
        <text>alpha-D-mannose 1-phosphate + GTP + H(+) = GDP-alpha-D-mannose + diphosphate</text>
        <dbReference type="Rhea" id="RHEA:15229"/>
        <dbReference type="ChEBI" id="CHEBI:15378"/>
        <dbReference type="ChEBI" id="CHEBI:33019"/>
        <dbReference type="ChEBI" id="CHEBI:37565"/>
        <dbReference type="ChEBI" id="CHEBI:57527"/>
        <dbReference type="ChEBI" id="CHEBI:58409"/>
        <dbReference type="EC" id="2.7.7.13"/>
    </reaction>
</comment>
<keyword evidence="15" id="KW-1185">Reference proteome</keyword>
<dbReference type="Pfam" id="PF00483">
    <property type="entry name" value="NTP_transferase"/>
    <property type="match status" value="1"/>
</dbReference>
<dbReference type="CDD" id="cd02213">
    <property type="entry name" value="cupin_PMI_typeII_C"/>
    <property type="match status" value="1"/>
</dbReference>
<dbReference type="Pfam" id="PF22640">
    <property type="entry name" value="ManC_GMP_beta-helix"/>
    <property type="match status" value="1"/>
</dbReference>
<evidence type="ECO:0000256" key="7">
    <source>
        <dbReference type="ARBA" id="ARBA00023134"/>
    </source>
</evidence>
<dbReference type="InterPro" id="IPR005835">
    <property type="entry name" value="NTP_transferase_dom"/>
</dbReference>
<keyword evidence="7" id="KW-0342">GTP-binding</keyword>
<dbReference type="InterPro" id="IPR029044">
    <property type="entry name" value="Nucleotide-diphossugar_trans"/>
</dbReference>
<dbReference type="SUPFAM" id="SSF53448">
    <property type="entry name" value="Nucleotide-diphospho-sugar transferases"/>
    <property type="match status" value="1"/>
</dbReference>
<protein>
    <recommendedName>
        <fullName evidence="3">mannose-1-phosphate guanylyltransferase</fullName>
        <ecNumber evidence="3">2.7.7.13</ecNumber>
    </recommendedName>
</protein>
<keyword evidence="4 14" id="KW-0808">Transferase</keyword>
<evidence type="ECO:0000256" key="2">
    <source>
        <dbReference type="ARBA" id="ARBA00006115"/>
    </source>
</evidence>
<dbReference type="Proteomes" id="UP001149821">
    <property type="component" value="Unassembled WGS sequence"/>
</dbReference>
<dbReference type="EMBL" id="JAJUBB010000010">
    <property type="protein sequence ID" value="MDD1782476.1"/>
    <property type="molecule type" value="Genomic_DNA"/>
</dbReference>
<keyword evidence="5 14" id="KW-0548">Nucleotidyltransferase</keyword>
<name>A0ABT5QQA6_9GAMM</name>
<dbReference type="InterPro" id="IPR014710">
    <property type="entry name" value="RmlC-like_jellyroll"/>
</dbReference>
<dbReference type="InterPro" id="IPR051161">
    <property type="entry name" value="Mannose-6P_isomerase_type2"/>
</dbReference>
<evidence type="ECO:0000313" key="15">
    <source>
        <dbReference type="Proteomes" id="UP001149821"/>
    </source>
</evidence>
<dbReference type="EC" id="2.7.7.13" evidence="3"/>
<comment type="caution">
    <text evidence="14">The sequence shown here is derived from an EMBL/GenBank/DDBJ whole genome shotgun (WGS) entry which is preliminary data.</text>
</comment>
<dbReference type="InterPro" id="IPR001538">
    <property type="entry name" value="Man6P_isomerase-2_C"/>
</dbReference>
<evidence type="ECO:0000313" key="14">
    <source>
        <dbReference type="EMBL" id="MDD1782476.1"/>
    </source>
</evidence>
<feature type="domain" description="MannoseP isomerase/GMP-like beta-helix" evidence="13">
    <location>
        <begin position="297"/>
        <end position="349"/>
    </location>
</feature>
<feature type="domain" description="Nucleotidyl transferase" evidence="11">
    <location>
        <begin position="8"/>
        <end position="288"/>
    </location>
</feature>
<dbReference type="Pfam" id="PF01050">
    <property type="entry name" value="MannoseP_isomer"/>
    <property type="match status" value="1"/>
</dbReference>
<dbReference type="InterPro" id="IPR006375">
    <property type="entry name" value="Man1P_GuaTrfase/Man6P_Isoase"/>
</dbReference>
<dbReference type="Gene3D" id="2.60.120.10">
    <property type="entry name" value="Jelly Rolls"/>
    <property type="match status" value="1"/>
</dbReference>
<dbReference type="NCBIfam" id="TIGR01479">
    <property type="entry name" value="GMP_PMI"/>
    <property type="match status" value="1"/>
</dbReference>
<dbReference type="RefSeq" id="WP_274143112.1">
    <property type="nucleotide sequence ID" value="NZ_JAJUBB010000010.1"/>
</dbReference>
<dbReference type="InterPro" id="IPR049577">
    <property type="entry name" value="GMPP_N"/>
</dbReference>
<dbReference type="GO" id="GO:0004475">
    <property type="term" value="F:mannose-1-phosphate guanylyltransferase (GTP) activity"/>
    <property type="evidence" value="ECO:0007669"/>
    <property type="project" value="UniProtKB-EC"/>
</dbReference>
<dbReference type="GO" id="GO:0004476">
    <property type="term" value="F:mannose-6-phosphate isomerase activity"/>
    <property type="evidence" value="ECO:0007669"/>
    <property type="project" value="UniProtKB-EC"/>
</dbReference>
<evidence type="ECO:0000256" key="3">
    <source>
        <dbReference type="ARBA" id="ARBA00012387"/>
    </source>
</evidence>
<evidence type="ECO:0000259" key="11">
    <source>
        <dbReference type="Pfam" id="PF00483"/>
    </source>
</evidence>
<evidence type="ECO:0000256" key="4">
    <source>
        <dbReference type="ARBA" id="ARBA00022679"/>
    </source>
</evidence>
<keyword evidence="6" id="KW-0547">Nucleotide-binding</keyword>
<dbReference type="InterPro" id="IPR011051">
    <property type="entry name" value="RmlC_Cupin_sf"/>
</dbReference>
<feature type="domain" description="Mannose-6-phosphate isomerase type II C-terminal" evidence="12">
    <location>
        <begin position="353"/>
        <end position="466"/>
    </location>
</feature>
<evidence type="ECO:0000256" key="9">
    <source>
        <dbReference type="RuleBase" id="RU004190"/>
    </source>
</evidence>
<dbReference type="SUPFAM" id="SSF51182">
    <property type="entry name" value="RmlC-like cupins"/>
    <property type="match status" value="1"/>
</dbReference>
<sequence>MHNKNILPIILAGGSGSRLWPLSRTKYPKQFLSLIDNQTMLQNTISRLDGIKHLDPLIICNEEHRFLVAEQLRQIECVPSGIILEPMGRNTAPALAISALKAIEGGDDPLLLVLAADHVIKDLSKFYQSIDKAVSAASKGNLVTFGIVPDAPETGYGYIKRGEIVKGSGFVVEEFVEKPSLDVAQSYLDDGNYYWNSGMFLIKASKYLSELAEFRPDILESCKLSLSSSTKDLDFIRLQKDVFSKCPDDSIDYAVMEKTKSAVVVPMSAGWSDVGSWSALWDVNEKTQNGNAIRGDVIAESTLNSYIYAENRLVATVGVNDLVVVETKDAVLIADKNKVQDVKEIVNRLKKENRKEQSQHQEVYRPWGVHDEIASGERYHVKKVTVKPGEKTAVQMHYHRAEHWVVVSGTAKVRNGDKSYVISENESTYIPVGAEHSFENPGRVPLVLIEVRTGSYLGEDDIIRIDPVGEGY</sequence>
<comment type="pathway">
    <text evidence="1">Nucleotide-sugar biosynthesis; GDP-alpha-D-mannose biosynthesis; GDP-alpha-D-mannose from alpha-D-mannose 1-phosphate (GTP route): step 1/1.</text>
</comment>
<dbReference type="CDD" id="cd02509">
    <property type="entry name" value="GDP-M1P_Guanylyltransferase"/>
    <property type="match status" value="1"/>
</dbReference>
<comment type="similarity">
    <text evidence="2 9">Belongs to the mannose-6-phosphate isomerase type 2 family.</text>
</comment>
<accession>A0ABT5QQA6</accession>
<organism evidence="14 15">
    <name type="scientific">Enterovibrio qingdaonensis</name>
    <dbReference type="NCBI Taxonomy" id="2899818"/>
    <lineage>
        <taxon>Bacteria</taxon>
        <taxon>Pseudomonadati</taxon>
        <taxon>Pseudomonadota</taxon>
        <taxon>Gammaproteobacteria</taxon>
        <taxon>Vibrionales</taxon>
        <taxon>Vibrionaceae</taxon>
        <taxon>Enterovibrio</taxon>
    </lineage>
</organism>
<keyword evidence="14" id="KW-0413">Isomerase</keyword>
<feature type="coiled-coil region" evidence="10">
    <location>
        <begin position="332"/>
        <end position="359"/>
    </location>
</feature>
<evidence type="ECO:0000256" key="10">
    <source>
        <dbReference type="SAM" id="Coils"/>
    </source>
</evidence>
<evidence type="ECO:0000259" key="12">
    <source>
        <dbReference type="Pfam" id="PF01050"/>
    </source>
</evidence>